<dbReference type="InterPro" id="IPR056548">
    <property type="entry name" value="HEAT_Nup120"/>
</dbReference>
<dbReference type="OrthoDB" id="67716at2759"/>
<sequence>MSAGLLVATQLSSLFPSPQVTSVPLQTSRRDTPLPFDPAESDPTPTEHAIFSTVLHTTTTGTILLRIIHAGLILELISLSTDVPPIRFVFPAPILSCPAIFLWKSYEIHVLAVTSLGSLYRLVLPGSTGKLWHDPVSKNWCREHLIQNMRGAVEGVVHVQGTHTVAIGMRNGAMLRLETEHLGDDHSDDQWTETLFQQGSFFSSFTNILSSTPTEGSEIVSMASHPQPTDIGHVWTLSRDRTLRLWTARGGCVSAKRLPLNSLERAVSLAPGVSQENKAHVLLEPEPQRLLRVFSVPLTLEKEQHFVLVFSPTPSSSQSGGFFQLFSTDADHLNAIGTIQTSEASAHCHLQDFTVLNGTTLYVLWDKQGQSNVESTIFNTGQMMGQYSNEGWLAASYSPEPELTPAYINQVLLSPGSLTDRLFEAILRPGMFSALTLRTAVEQYTGACLSLPGSPAPRLTANYASVGEQIAAVVGCTVNLNRDPHTGALQHANYWNALKRDWEGFIARCREVERSARGPLALGVGQRGEVIVVERERAGALVNEDVALQMHRQLLFNGATEPPQVLLDIIWSLRINIGHESTLALEARLVDIIHQEIAFPFADIVLDEAQRSNFMDDLDEGMESWIQGRLTSVPRPQDAVRAVIDIIAEFEIEVKTEEDDSGLLNTPPASEWKRALIAAYGASTIDARYQLCLALMMLLFFLAEDLVDWEPALLSEIFAVFRGVAMLRYLAQQPASTTGGRHHELRTAEDVITRMRDINMTPASGRVKPNHSLIHCLLGNTGCGQTVSGSAHYFLSSTALLQSISPAHVTKMEIMFCERLRLLGYHEVARETLAWLPRTPSVSYVVSRLWLDAGRADDAAYLFEKLAGHFGVHSGLSLEDKEALASVLPGAELFYSEYAFFLHVASLFKAASLVCHDVHFSQLALSFGHPEADTIDLWHGVIKGNIELGLYDDAYSSLVVCPNDRLKRECVSELVYRMCEENAVDKLMTFNFAGFADEVEDALAFKARNADPRVRPFYSRILYTWYTSRGDYRNSALTMYQRGRKLHNLIPGSTDVAALAEEELEAYMVALNSLALIDRDSAWFSMPLVTESGQESRKRRKLSKYIPEAKYASTSHDMEIIELADIQYEYALLAARLDLLRKQPTAFSNGDFYLSPESIVLKLAQANRFNTAMATARSLKIDMSDLFAHLTGQCLRLSRNPDAAVQDDASDWLLTDKVTSWPGTHADRSWRYLRISLTRHDSAETDLKYTKIALETILAFDRAAPPPPWLVQALADHHPEYLIRATLRYEVLELTLEYTASLIQKADERLARGPPQNASSTWLPYALIDQVIAAADSDSQLSSRGKIILQGLRTDISNRTKRMVKLSQFPHQRTA</sequence>
<evidence type="ECO:0008006" key="10">
    <source>
        <dbReference type="Google" id="ProtNLM"/>
    </source>
</evidence>
<dbReference type="InterPro" id="IPR059141">
    <property type="entry name" value="Beta-prop_Nup120_160"/>
</dbReference>
<dbReference type="InterPro" id="IPR021717">
    <property type="entry name" value="Nucleoporin_Nup160"/>
</dbReference>
<dbReference type="Pfam" id="PF23300">
    <property type="entry name" value="HEAT_Nup120"/>
    <property type="match status" value="1"/>
</dbReference>
<dbReference type="STRING" id="436010.A0A166BX68"/>
<feature type="domain" description="NUP160 C-terminal TPR" evidence="7">
    <location>
        <begin position="1122"/>
        <end position="1340"/>
    </location>
</feature>
<name>A0A166BX68_9AGAM</name>
<proteinExistence type="predicted"/>
<dbReference type="GO" id="GO:0005643">
    <property type="term" value="C:nuclear pore"/>
    <property type="evidence" value="ECO:0007669"/>
    <property type="project" value="TreeGrafter"/>
</dbReference>
<dbReference type="InterPro" id="IPR056536">
    <property type="entry name" value="TPR_NUP160_C"/>
</dbReference>
<keyword evidence="3" id="KW-0539">Nucleus</keyword>
<evidence type="ECO:0000259" key="6">
    <source>
        <dbReference type="Pfam" id="PF23300"/>
    </source>
</evidence>
<feature type="region of interest" description="Disordered" evidence="4">
    <location>
        <begin position="21"/>
        <end position="45"/>
    </location>
</feature>
<protein>
    <recommendedName>
        <fullName evidence="10">Nucleoporin Nup120/160-domain-containing protein</fullName>
    </recommendedName>
</protein>
<evidence type="ECO:0000259" key="7">
    <source>
        <dbReference type="Pfam" id="PF23347"/>
    </source>
</evidence>
<evidence type="ECO:0000313" key="8">
    <source>
        <dbReference type="EMBL" id="KZP13065.1"/>
    </source>
</evidence>
<evidence type="ECO:0000256" key="1">
    <source>
        <dbReference type="ARBA" id="ARBA00004123"/>
    </source>
</evidence>
<keyword evidence="2" id="KW-0813">Transport</keyword>
<dbReference type="Pfam" id="PF11715">
    <property type="entry name" value="Beta-prop_Nup120_160"/>
    <property type="match status" value="1"/>
</dbReference>
<reference evidence="8 9" key="1">
    <citation type="journal article" date="2016" name="Mol. Biol. Evol.">
        <title>Comparative Genomics of Early-Diverging Mushroom-Forming Fungi Provides Insights into the Origins of Lignocellulose Decay Capabilities.</title>
        <authorList>
            <person name="Nagy L.G."/>
            <person name="Riley R."/>
            <person name="Tritt A."/>
            <person name="Adam C."/>
            <person name="Daum C."/>
            <person name="Floudas D."/>
            <person name="Sun H."/>
            <person name="Yadav J.S."/>
            <person name="Pangilinan J."/>
            <person name="Larsson K.H."/>
            <person name="Matsuura K."/>
            <person name="Barry K."/>
            <person name="Labutti K."/>
            <person name="Kuo R."/>
            <person name="Ohm R.A."/>
            <person name="Bhattacharya S.S."/>
            <person name="Shirouzu T."/>
            <person name="Yoshinaga Y."/>
            <person name="Martin F.M."/>
            <person name="Grigoriev I.V."/>
            <person name="Hibbett D.S."/>
        </authorList>
    </citation>
    <scope>NUCLEOTIDE SEQUENCE [LARGE SCALE GENOMIC DNA]</scope>
    <source>
        <strain evidence="8 9">CBS 109695</strain>
    </source>
</reference>
<keyword evidence="9" id="KW-1185">Reference proteome</keyword>
<dbReference type="Pfam" id="PF23347">
    <property type="entry name" value="TPR_Nup160_C"/>
    <property type="match status" value="1"/>
</dbReference>
<evidence type="ECO:0000313" key="9">
    <source>
        <dbReference type="Proteomes" id="UP000076532"/>
    </source>
</evidence>
<dbReference type="PANTHER" id="PTHR21286:SF0">
    <property type="entry name" value="NUCLEAR PORE COMPLEX PROTEIN NUP160"/>
    <property type="match status" value="1"/>
</dbReference>
<dbReference type="EMBL" id="KV417638">
    <property type="protein sequence ID" value="KZP13065.1"/>
    <property type="molecule type" value="Genomic_DNA"/>
</dbReference>
<evidence type="ECO:0000256" key="3">
    <source>
        <dbReference type="ARBA" id="ARBA00023242"/>
    </source>
</evidence>
<evidence type="ECO:0000256" key="2">
    <source>
        <dbReference type="ARBA" id="ARBA00022448"/>
    </source>
</evidence>
<evidence type="ECO:0000259" key="5">
    <source>
        <dbReference type="Pfam" id="PF11715"/>
    </source>
</evidence>
<organism evidence="8 9">
    <name type="scientific">Athelia psychrophila</name>
    <dbReference type="NCBI Taxonomy" id="1759441"/>
    <lineage>
        <taxon>Eukaryota</taxon>
        <taxon>Fungi</taxon>
        <taxon>Dikarya</taxon>
        <taxon>Basidiomycota</taxon>
        <taxon>Agaricomycotina</taxon>
        <taxon>Agaricomycetes</taxon>
        <taxon>Agaricomycetidae</taxon>
        <taxon>Atheliales</taxon>
        <taxon>Atheliaceae</taxon>
        <taxon>Athelia</taxon>
    </lineage>
</organism>
<dbReference type="PANTHER" id="PTHR21286">
    <property type="entry name" value="NUCLEAR PORE COMPLEX PROTEIN NUP160"/>
    <property type="match status" value="1"/>
</dbReference>
<dbReference type="Proteomes" id="UP000076532">
    <property type="component" value="Unassembled WGS sequence"/>
</dbReference>
<comment type="subcellular location">
    <subcellularLocation>
        <location evidence="1">Nucleus</location>
    </subcellularLocation>
</comment>
<accession>A0A166BX68</accession>
<feature type="domain" description="Nucleoporin nup120-like HEAT repeat" evidence="6">
    <location>
        <begin position="816"/>
        <end position="980"/>
    </location>
</feature>
<dbReference type="GO" id="GO:0017056">
    <property type="term" value="F:structural constituent of nuclear pore"/>
    <property type="evidence" value="ECO:0007669"/>
    <property type="project" value="TreeGrafter"/>
</dbReference>
<gene>
    <name evidence="8" type="ORF">FIBSPDRAFT_754023</name>
</gene>
<evidence type="ECO:0000256" key="4">
    <source>
        <dbReference type="SAM" id="MobiDB-lite"/>
    </source>
</evidence>
<feature type="domain" description="Nucleoporin Nup120/160 beta-propeller" evidence="5">
    <location>
        <begin position="62"/>
        <end position="541"/>
    </location>
</feature>